<dbReference type="InterPro" id="IPR001647">
    <property type="entry name" value="HTH_TetR"/>
</dbReference>
<dbReference type="EMBL" id="SLXQ01000025">
    <property type="protein sequence ID" value="TCP41629.1"/>
    <property type="molecule type" value="Genomic_DNA"/>
</dbReference>
<dbReference type="InterPro" id="IPR023772">
    <property type="entry name" value="DNA-bd_HTH_TetR-type_CS"/>
</dbReference>
<dbReference type="Gene3D" id="1.10.357.10">
    <property type="entry name" value="Tetracycline Repressor, domain 2"/>
    <property type="match status" value="1"/>
</dbReference>
<dbReference type="PANTHER" id="PTHR30055">
    <property type="entry name" value="HTH-TYPE TRANSCRIPTIONAL REGULATOR RUTR"/>
    <property type="match status" value="1"/>
</dbReference>
<dbReference type="PROSITE" id="PS50977">
    <property type="entry name" value="HTH_TETR_2"/>
    <property type="match status" value="1"/>
</dbReference>
<evidence type="ECO:0000256" key="1">
    <source>
        <dbReference type="ARBA" id="ARBA00023125"/>
    </source>
</evidence>
<dbReference type="SUPFAM" id="SSF48498">
    <property type="entry name" value="Tetracyclin repressor-like, C-terminal domain"/>
    <property type="match status" value="1"/>
</dbReference>
<feature type="DNA-binding region" description="H-T-H motif" evidence="2">
    <location>
        <begin position="47"/>
        <end position="66"/>
    </location>
</feature>
<dbReference type="PROSITE" id="PS01081">
    <property type="entry name" value="HTH_TETR_1"/>
    <property type="match status" value="1"/>
</dbReference>
<dbReference type="PRINTS" id="PR00455">
    <property type="entry name" value="HTHTETR"/>
</dbReference>
<reference evidence="4 5" key="1">
    <citation type="submission" date="2019-03" db="EMBL/GenBank/DDBJ databases">
        <title>Genomic Encyclopedia of Type Strains, Phase IV (KMG-IV): sequencing the most valuable type-strain genomes for metagenomic binning, comparative biology and taxonomic classification.</title>
        <authorList>
            <person name="Goeker M."/>
        </authorList>
    </citation>
    <scope>NUCLEOTIDE SEQUENCE [LARGE SCALE GENOMIC DNA]</scope>
    <source>
        <strain evidence="4 5">DSM 45765</strain>
    </source>
</reference>
<dbReference type="Pfam" id="PF17932">
    <property type="entry name" value="TetR_C_24"/>
    <property type="match status" value="1"/>
</dbReference>
<dbReference type="GO" id="GO:0000976">
    <property type="term" value="F:transcription cis-regulatory region binding"/>
    <property type="evidence" value="ECO:0007669"/>
    <property type="project" value="TreeGrafter"/>
</dbReference>
<evidence type="ECO:0000256" key="2">
    <source>
        <dbReference type="PROSITE-ProRule" id="PRU00335"/>
    </source>
</evidence>
<evidence type="ECO:0000259" key="3">
    <source>
        <dbReference type="PROSITE" id="PS50977"/>
    </source>
</evidence>
<comment type="caution">
    <text evidence="4">The sequence shown here is derived from an EMBL/GenBank/DDBJ whole genome shotgun (WGS) entry which is preliminary data.</text>
</comment>
<dbReference type="PANTHER" id="PTHR30055:SF200">
    <property type="entry name" value="HTH-TYPE TRANSCRIPTIONAL REPRESSOR BDCR"/>
    <property type="match status" value="1"/>
</dbReference>
<dbReference type="RefSeq" id="WP_132881003.1">
    <property type="nucleotide sequence ID" value="NZ_SLXQ01000025.1"/>
</dbReference>
<gene>
    <name evidence="4" type="ORF">EV191_12514</name>
</gene>
<dbReference type="SUPFAM" id="SSF46689">
    <property type="entry name" value="Homeodomain-like"/>
    <property type="match status" value="1"/>
</dbReference>
<keyword evidence="5" id="KW-1185">Reference proteome</keyword>
<dbReference type="InterPro" id="IPR009057">
    <property type="entry name" value="Homeodomain-like_sf"/>
</dbReference>
<dbReference type="Proteomes" id="UP000294911">
    <property type="component" value="Unassembled WGS sequence"/>
</dbReference>
<dbReference type="AlphaFoldDB" id="A0A4R2PZV5"/>
<keyword evidence="1 2" id="KW-0238">DNA-binding</keyword>
<accession>A0A4R2PZV5</accession>
<organism evidence="4 5">
    <name type="scientific">Tamaricihabitans halophyticus</name>
    <dbReference type="NCBI Taxonomy" id="1262583"/>
    <lineage>
        <taxon>Bacteria</taxon>
        <taxon>Bacillati</taxon>
        <taxon>Actinomycetota</taxon>
        <taxon>Actinomycetes</taxon>
        <taxon>Pseudonocardiales</taxon>
        <taxon>Pseudonocardiaceae</taxon>
        <taxon>Tamaricihabitans</taxon>
    </lineage>
</organism>
<evidence type="ECO:0000313" key="4">
    <source>
        <dbReference type="EMBL" id="TCP41629.1"/>
    </source>
</evidence>
<dbReference type="GO" id="GO:0003700">
    <property type="term" value="F:DNA-binding transcription factor activity"/>
    <property type="evidence" value="ECO:0007669"/>
    <property type="project" value="TreeGrafter"/>
</dbReference>
<name>A0A4R2PZV5_9PSEU</name>
<feature type="domain" description="HTH tetR-type" evidence="3">
    <location>
        <begin position="24"/>
        <end position="84"/>
    </location>
</feature>
<dbReference type="OrthoDB" id="1669699at2"/>
<dbReference type="InterPro" id="IPR041490">
    <property type="entry name" value="KstR2_TetR_C"/>
</dbReference>
<protein>
    <submittedName>
        <fullName evidence="4">TetR family transcriptional regulator</fullName>
    </submittedName>
</protein>
<dbReference type="InterPro" id="IPR050109">
    <property type="entry name" value="HTH-type_TetR-like_transc_reg"/>
</dbReference>
<dbReference type="InterPro" id="IPR036271">
    <property type="entry name" value="Tet_transcr_reg_TetR-rel_C_sf"/>
</dbReference>
<sequence length="216" mass="23469">MSVRQSALLALADDSPDLWDAGFGEVAKRLLTAGVRCFASTGFHATTTRDITKAAALSPAALYVHFASKEDVLFEITRSGHRRVLEVVRSTEDADDPSVYLKALVARFVAWHARHHVAARVSQYELSALTAEHYEVIAGLRQQTTAVFEAAIQWGVEQRAFGVVDAHRLVRAILSLGVDLVRWYRLDGADSPDQLGGFYAELALGMVAAATSAEAT</sequence>
<evidence type="ECO:0000313" key="5">
    <source>
        <dbReference type="Proteomes" id="UP000294911"/>
    </source>
</evidence>
<dbReference type="Pfam" id="PF00440">
    <property type="entry name" value="TetR_N"/>
    <property type="match status" value="1"/>
</dbReference>
<proteinExistence type="predicted"/>